<dbReference type="FunFam" id="3.40.50.720:FF:000077">
    <property type="entry name" value="L-threonine 3-dehydrogenase, mitochondrial"/>
    <property type="match status" value="1"/>
</dbReference>
<dbReference type="Proteomes" id="UP000269301">
    <property type="component" value="Unassembled WGS sequence"/>
</dbReference>
<dbReference type="PANTHER" id="PTHR42687:SF1">
    <property type="entry name" value="L-THREONINE 3-DEHYDROGENASE, MITOCHONDRIAL"/>
    <property type="match status" value="1"/>
</dbReference>
<organism evidence="3 4">
    <name type="scientific">Oceanobacillus halophilus</name>
    <dbReference type="NCBI Taxonomy" id="930130"/>
    <lineage>
        <taxon>Bacteria</taxon>
        <taxon>Bacillati</taxon>
        <taxon>Bacillota</taxon>
        <taxon>Bacilli</taxon>
        <taxon>Bacillales</taxon>
        <taxon>Bacillaceae</taxon>
        <taxon>Oceanobacillus</taxon>
    </lineage>
</organism>
<evidence type="ECO:0000259" key="2">
    <source>
        <dbReference type="Pfam" id="PF01370"/>
    </source>
</evidence>
<dbReference type="RefSeq" id="WP_121204150.1">
    <property type="nucleotide sequence ID" value="NZ_RBZP01000006.1"/>
</dbReference>
<dbReference type="Gene3D" id="3.40.50.720">
    <property type="entry name" value="NAD(P)-binding Rossmann-like Domain"/>
    <property type="match status" value="1"/>
</dbReference>
<dbReference type="InterPro" id="IPR051225">
    <property type="entry name" value="NAD(P)_epim/dehydratase"/>
</dbReference>
<comment type="caution">
    <text evidence="3">The sequence shown here is derived from an EMBL/GenBank/DDBJ whole genome shotgun (WGS) entry which is preliminary data.</text>
</comment>
<sequence length="325" mass="36825">MKRILVTGALGQIGTELVDLLRKTYGISNVIATDIRESKNAREKGPFELLDVTDEKSFALIAKRHNVDTMIHLASILSANAEKNPLSAWNINMSGLWNALEVSREMNLQFFTPSSIGAFGQLAPKENTPQVTIQRPITIYGINKVAGELLCDYYFMRYGLDTRGIRFPGLISYVTPPGGGTTDYAVEIYHEAINSKKYISYIRKGTYLDMMYMPDALHAIIELMETNPENLVHRNAYNISAFSAAPENFAESIRQHIPDFTLDYNVDPVRQKVAESWPNHLDCTAAKEEWGFKANYDLEKVTEDMLKNISREERLLKSVNAYKKR</sequence>
<proteinExistence type="inferred from homology"/>
<protein>
    <submittedName>
        <fullName evidence="3">NAD-dependent epimerase/dehydratase family protein</fullName>
    </submittedName>
</protein>
<name>A0A495A500_9BACI</name>
<dbReference type="SUPFAM" id="SSF51735">
    <property type="entry name" value="NAD(P)-binding Rossmann-fold domains"/>
    <property type="match status" value="1"/>
</dbReference>
<dbReference type="PANTHER" id="PTHR42687">
    <property type="entry name" value="L-THREONINE 3-DEHYDROGENASE"/>
    <property type="match status" value="1"/>
</dbReference>
<dbReference type="GO" id="GO:0008743">
    <property type="term" value="F:L-threonine 3-dehydrogenase activity"/>
    <property type="evidence" value="ECO:0007669"/>
    <property type="project" value="TreeGrafter"/>
</dbReference>
<keyword evidence="4" id="KW-1185">Reference proteome</keyword>
<dbReference type="InterPro" id="IPR001509">
    <property type="entry name" value="Epimerase_deHydtase"/>
</dbReference>
<dbReference type="OrthoDB" id="9779902at2"/>
<dbReference type="EMBL" id="RBZP01000006">
    <property type="protein sequence ID" value="RKQ33419.1"/>
    <property type="molecule type" value="Genomic_DNA"/>
</dbReference>
<gene>
    <name evidence="3" type="ORF">D8M06_09410</name>
</gene>
<accession>A0A495A500</accession>
<comment type="similarity">
    <text evidence="1">Belongs to the NAD(P)-dependent epimerase/dehydratase family.</text>
</comment>
<evidence type="ECO:0000256" key="1">
    <source>
        <dbReference type="ARBA" id="ARBA00007637"/>
    </source>
</evidence>
<evidence type="ECO:0000313" key="3">
    <source>
        <dbReference type="EMBL" id="RKQ33419.1"/>
    </source>
</evidence>
<feature type="domain" description="NAD-dependent epimerase/dehydratase" evidence="2">
    <location>
        <begin position="4"/>
        <end position="239"/>
    </location>
</feature>
<evidence type="ECO:0000313" key="4">
    <source>
        <dbReference type="Proteomes" id="UP000269301"/>
    </source>
</evidence>
<dbReference type="Pfam" id="PF01370">
    <property type="entry name" value="Epimerase"/>
    <property type="match status" value="1"/>
</dbReference>
<dbReference type="AlphaFoldDB" id="A0A495A500"/>
<reference evidence="3 4" key="1">
    <citation type="journal article" date="2016" name="Int. J. Syst. Evol. Microbiol.">
        <title>Oceanobacillus halophilus sp. nov., a novel moderately halophilic bacterium from a hypersaline lake.</title>
        <authorList>
            <person name="Amoozegar M.A."/>
            <person name="Bagheri M."/>
            <person name="Makhdoumi A."/>
            <person name="Nikou M.M."/>
            <person name="Fazeli S.A.S."/>
            <person name="Schumann P."/>
            <person name="Sproer C."/>
            <person name="Sanchez-Porro C."/>
            <person name="Ventosa A."/>
        </authorList>
    </citation>
    <scope>NUCLEOTIDE SEQUENCE [LARGE SCALE GENOMIC DNA]</scope>
    <source>
        <strain evidence="3 4">DSM 23996</strain>
    </source>
</reference>
<dbReference type="InterPro" id="IPR036291">
    <property type="entry name" value="NAD(P)-bd_dom_sf"/>
</dbReference>
<dbReference type="GO" id="GO:0006567">
    <property type="term" value="P:L-threonine catabolic process"/>
    <property type="evidence" value="ECO:0007669"/>
    <property type="project" value="TreeGrafter"/>
</dbReference>